<evidence type="ECO:0000256" key="4">
    <source>
        <dbReference type="ARBA" id="ARBA00022833"/>
    </source>
</evidence>
<dbReference type="PROSITE" id="PS50271">
    <property type="entry name" value="ZF_UBP"/>
    <property type="match status" value="1"/>
</dbReference>
<dbReference type="InterPro" id="IPR028889">
    <property type="entry name" value="USP"/>
</dbReference>
<keyword evidence="6" id="KW-0378">Hydrolase</keyword>
<evidence type="ECO:0000256" key="1">
    <source>
        <dbReference type="ARBA" id="ARBA00000707"/>
    </source>
</evidence>
<keyword evidence="11" id="KW-1185">Reference proteome</keyword>
<dbReference type="Proteomes" id="UP000749559">
    <property type="component" value="Unassembled WGS sequence"/>
</dbReference>
<evidence type="ECO:0000256" key="3">
    <source>
        <dbReference type="ARBA" id="ARBA00022771"/>
    </source>
</evidence>
<keyword evidence="6" id="KW-0645">Protease</keyword>
<dbReference type="PROSITE" id="PS50235">
    <property type="entry name" value="USP_3"/>
    <property type="match status" value="1"/>
</dbReference>
<evidence type="ECO:0000313" key="11">
    <source>
        <dbReference type="Proteomes" id="UP000749559"/>
    </source>
</evidence>
<dbReference type="GO" id="GO:0006508">
    <property type="term" value="P:proteolysis"/>
    <property type="evidence" value="ECO:0007669"/>
    <property type="project" value="UniProtKB-KW"/>
</dbReference>
<reference evidence="10" key="1">
    <citation type="submission" date="2022-03" db="EMBL/GenBank/DDBJ databases">
        <authorList>
            <person name="Martin C."/>
        </authorList>
    </citation>
    <scope>NUCLEOTIDE SEQUENCE</scope>
</reference>
<keyword evidence="2" id="KW-0479">Metal-binding</keyword>
<dbReference type="PANTHER" id="PTHR21646:SF5">
    <property type="entry name" value="UBIQUITIN CARBOXYL-TERMINAL HYDROLASE-RELATED"/>
    <property type="match status" value="1"/>
</dbReference>
<dbReference type="Pfam" id="PF02148">
    <property type="entry name" value="zf-UBP"/>
    <property type="match status" value="1"/>
</dbReference>
<dbReference type="OrthoDB" id="21192at2759"/>
<dbReference type="InterPro" id="IPR001394">
    <property type="entry name" value="Peptidase_C19_UCH"/>
</dbReference>
<keyword evidence="6" id="KW-0788">Thiol protease</keyword>
<dbReference type="PROSITE" id="PS00973">
    <property type="entry name" value="USP_2"/>
    <property type="match status" value="1"/>
</dbReference>
<proteinExistence type="inferred from homology"/>
<dbReference type="EMBL" id="CAIIXF020000006">
    <property type="protein sequence ID" value="CAH1787305.1"/>
    <property type="molecule type" value="Genomic_DNA"/>
</dbReference>
<dbReference type="GO" id="GO:0016579">
    <property type="term" value="P:protein deubiquitination"/>
    <property type="evidence" value="ECO:0007669"/>
    <property type="project" value="InterPro"/>
</dbReference>
<feature type="region of interest" description="Disordered" evidence="7">
    <location>
        <begin position="167"/>
        <end position="199"/>
    </location>
</feature>
<dbReference type="Pfam" id="PF00443">
    <property type="entry name" value="UCH"/>
    <property type="match status" value="1"/>
</dbReference>
<dbReference type="InterPro" id="IPR001607">
    <property type="entry name" value="Znf_UBP"/>
</dbReference>
<dbReference type="InterPro" id="IPR013083">
    <property type="entry name" value="Znf_RING/FYVE/PHD"/>
</dbReference>
<keyword evidence="6" id="KW-0833">Ubl conjugation pathway</keyword>
<evidence type="ECO:0000256" key="6">
    <source>
        <dbReference type="RuleBase" id="RU366025"/>
    </source>
</evidence>
<feature type="domain" description="USP" evidence="8">
    <location>
        <begin position="208"/>
        <end position="603"/>
    </location>
</feature>
<gene>
    <name evidence="10" type="ORF">OFUS_LOCUS13038</name>
</gene>
<dbReference type="InterPro" id="IPR038765">
    <property type="entry name" value="Papain-like_cys_pep_sf"/>
</dbReference>
<dbReference type="SUPFAM" id="SSF57850">
    <property type="entry name" value="RING/U-box"/>
    <property type="match status" value="1"/>
</dbReference>
<dbReference type="PROSITE" id="PS00972">
    <property type="entry name" value="USP_1"/>
    <property type="match status" value="1"/>
</dbReference>
<dbReference type="Gene3D" id="3.30.40.10">
    <property type="entry name" value="Zinc/RING finger domain, C3HC4 (zinc finger)"/>
    <property type="match status" value="1"/>
</dbReference>
<evidence type="ECO:0000313" key="10">
    <source>
        <dbReference type="EMBL" id="CAH1787305.1"/>
    </source>
</evidence>
<comment type="caution">
    <text evidence="10">The sequence shown here is derived from an EMBL/GenBank/DDBJ whole genome shotgun (WGS) entry which is preliminary data.</text>
</comment>
<protein>
    <recommendedName>
        <fullName evidence="6">Ubiquitin carboxyl-terminal hydrolase</fullName>
        <ecNumber evidence="6">3.4.19.12</ecNumber>
    </recommendedName>
</protein>
<name>A0A8S4NYZ5_OWEFU</name>
<evidence type="ECO:0000256" key="2">
    <source>
        <dbReference type="ARBA" id="ARBA00022723"/>
    </source>
</evidence>
<dbReference type="GO" id="GO:0008270">
    <property type="term" value="F:zinc ion binding"/>
    <property type="evidence" value="ECO:0007669"/>
    <property type="project" value="UniProtKB-KW"/>
</dbReference>
<keyword evidence="3 5" id="KW-0863">Zinc-finger</keyword>
<dbReference type="PANTHER" id="PTHR21646">
    <property type="entry name" value="UBIQUITIN CARBOXYL-TERMINAL HYDROLASE"/>
    <property type="match status" value="1"/>
</dbReference>
<keyword evidence="4" id="KW-0862">Zinc</keyword>
<evidence type="ECO:0000259" key="9">
    <source>
        <dbReference type="PROSITE" id="PS50271"/>
    </source>
</evidence>
<feature type="region of interest" description="Disordered" evidence="7">
    <location>
        <begin position="279"/>
        <end position="302"/>
    </location>
</feature>
<comment type="catalytic activity">
    <reaction evidence="1 6">
        <text>Thiol-dependent hydrolysis of ester, thioester, amide, peptide and isopeptide bonds formed by the C-terminal Gly of ubiquitin (a 76-residue protein attached to proteins as an intracellular targeting signal).</text>
        <dbReference type="EC" id="3.4.19.12"/>
    </reaction>
</comment>
<dbReference type="AlphaFoldDB" id="A0A8S4NYZ5"/>
<accession>A0A8S4NYZ5</accession>
<dbReference type="GO" id="GO:0004843">
    <property type="term" value="F:cysteine-type deubiquitinase activity"/>
    <property type="evidence" value="ECO:0007669"/>
    <property type="project" value="UniProtKB-UniRule"/>
</dbReference>
<dbReference type="SUPFAM" id="SSF54001">
    <property type="entry name" value="Cysteine proteinases"/>
    <property type="match status" value="1"/>
</dbReference>
<dbReference type="Gene3D" id="3.90.70.10">
    <property type="entry name" value="Cysteine proteinases"/>
    <property type="match status" value="1"/>
</dbReference>
<evidence type="ECO:0000259" key="8">
    <source>
        <dbReference type="PROSITE" id="PS50235"/>
    </source>
</evidence>
<evidence type="ECO:0000256" key="7">
    <source>
        <dbReference type="SAM" id="MobiDB-lite"/>
    </source>
</evidence>
<dbReference type="InterPro" id="IPR018200">
    <property type="entry name" value="USP_CS"/>
</dbReference>
<feature type="compositionally biased region" description="Polar residues" evidence="7">
    <location>
        <begin position="291"/>
        <end position="302"/>
    </location>
</feature>
<organism evidence="10 11">
    <name type="scientific">Owenia fusiformis</name>
    <name type="common">Polychaete worm</name>
    <dbReference type="NCBI Taxonomy" id="6347"/>
    <lineage>
        <taxon>Eukaryota</taxon>
        <taxon>Metazoa</taxon>
        <taxon>Spiralia</taxon>
        <taxon>Lophotrochozoa</taxon>
        <taxon>Annelida</taxon>
        <taxon>Polychaeta</taxon>
        <taxon>Sedentaria</taxon>
        <taxon>Canalipalpata</taxon>
        <taxon>Sabellida</taxon>
        <taxon>Oweniida</taxon>
        <taxon>Oweniidae</taxon>
        <taxon>Owenia</taxon>
    </lineage>
</organism>
<dbReference type="SMART" id="SM00290">
    <property type="entry name" value="ZnF_UBP"/>
    <property type="match status" value="1"/>
</dbReference>
<dbReference type="InterPro" id="IPR050185">
    <property type="entry name" value="Ub_carboxyl-term_hydrolase"/>
</dbReference>
<sequence>MDTCKHVDRLNPANDHSILNPQKWMCADCATTESVWACLNCANVACGRYNESHALKHYKETKHPLALEVNEKYVYCYECDDYVMNDNASGDLKLLRTTLQAIATQSFTDIESRGKRFLRSHSFSGYEAKSAAALREQDRKYTALRHRRIMLLTKCFEAWRGVTKKLARTPDQTPEKTRSRLHRRVRTSTASPVSTPPKKKWTLTPGITGLRNLGNTCYMNSILQLLSNLAQFKEYFHNLHEHTDPTDSNMQNPQPNNKYMRQTTIECFQHVTSTCTNRDNVKGGLNGGGSSQSASNHQKPPSNLKSGNVYLCQELHALIRVMWSGKWAIVSPHAMLNAVWTVIPFFKGYAQQDAQEFLCELLDKVDSELDRCYRDHSKPVHIPASNIIAQTFQGQLVSEVICQACLNTSKTYEPFMDLSLEFPDRYHQTEKKYKEEETMEPCHLTEMLSKFTETETLDGEIYACEKCNNKRRKTSSTSDTITLSHANKQLRINKLPKVLRLHLKRFRWLGRNNREKINIHVNFEELLDMTPYCHPDQPNDSYLYQLSSVIMHHGRGFGSGHYTAYVFNEETESFYHCNDANLCPCPLPDVLKAQGYILVYTQLQQPDTELSFPYTDIIEEVDKEVSFNFKNSDASLVLRKRRELCDGNAESLKVSKRRRTCTW</sequence>
<dbReference type="EC" id="3.4.19.12" evidence="6"/>
<feature type="domain" description="UBP-type" evidence="9">
    <location>
        <begin position="2"/>
        <end position="99"/>
    </location>
</feature>
<comment type="similarity">
    <text evidence="6">Belongs to the peptidase C19 family.</text>
</comment>
<evidence type="ECO:0000256" key="5">
    <source>
        <dbReference type="PROSITE-ProRule" id="PRU00502"/>
    </source>
</evidence>